<reference evidence="1 2" key="1">
    <citation type="submission" date="2016-03" db="EMBL/GenBank/DDBJ databases">
        <authorList>
            <person name="Ploux O."/>
        </authorList>
    </citation>
    <scope>NUCLEOTIDE SEQUENCE [LARGE SCALE GENOMIC DNA]</scope>
    <source>
        <strain evidence="1 2">R0</strain>
    </source>
</reference>
<dbReference type="AlphaFoldDB" id="A0A150WPG5"/>
<dbReference type="InterPro" id="IPR013367">
    <property type="entry name" value="Flagellar_put"/>
</dbReference>
<dbReference type="NCBIfam" id="TIGR02530">
    <property type="entry name" value="flg_new"/>
    <property type="match status" value="1"/>
</dbReference>
<protein>
    <recommendedName>
        <fullName evidence="3">Flagellar protein</fullName>
    </recommendedName>
</protein>
<accession>A0A150WPG5</accession>
<keyword evidence="2" id="KW-1185">Reference proteome</keyword>
<dbReference type="OrthoDB" id="5293534at2"/>
<gene>
    <name evidence="1" type="ORF">AZI86_03815</name>
</gene>
<dbReference type="EMBL" id="LUKE01000001">
    <property type="protein sequence ID" value="KYG66197.1"/>
    <property type="molecule type" value="Genomic_DNA"/>
</dbReference>
<sequence>MVDLKKIQTFDQLVPQPGKGIKQPDLGKGPSFKETLDGVGGLKPQNNIGQVSPQGLAKAAEGVKFSNHAIERMRTRGISYSPEDITKLTDAISRADAKGSKNSLVLMNDSALIVSVKNNTVVTVMDKNALKENVFTNIDSTVVI</sequence>
<name>A0A150WPG5_BDEBC</name>
<organism evidence="1 2">
    <name type="scientific">Bdellovibrio bacteriovorus</name>
    <dbReference type="NCBI Taxonomy" id="959"/>
    <lineage>
        <taxon>Bacteria</taxon>
        <taxon>Pseudomonadati</taxon>
        <taxon>Bdellovibrionota</taxon>
        <taxon>Bdellovibrionia</taxon>
        <taxon>Bdellovibrionales</taxon>
        <taxon>Pseudobdellovibrionaceae</taxon>
        <taxon>Bdellovibrio</taxon>
    </lineage>
</organism>
<comment type="caution">
    <text evidence="1">The sequence shown here is derived from an EMBL/GenBank/DDBJ whole genome shotgun (WGS) entry which is preliminary data.</text>
</comment>
<evidence type="ECO:0000313" key="2">
    <source>
        <dbReference type="Proteomes" id="UP000075320"/>
    </source>
</evidence>
<evidence type="ECO:0008006" key="3">
    <source>
        <dbReference type="Google" id="ProtNLM"/>
    </source>
</evidence>
<dbReference type="Proteomes" id="UP000075320">
    <property type="component" value="Unassembled WGS sequence"/>
</dbReference>
<proteinExistence type="predicted"/>
<dbReference type="RefSeq" id="WP_061833763.1">
    <property type="nucleotide sequence ID" value="NZ_LUKE01000001.1"/>
</dbReference>
<dbReference type="Pfam" id="PF12611">
    <property type="entry name" value="Flagellar_put"/>
    <property type="match status" value="1"/>
</dbReference>
<evidence type="ECO:0000313" key="1">
    <source>
        <dbReference type="EMBL" id="KYG66197.1"/>
    </source>
</evidence>